<feature type="transmembrane region" description="Helical" evidence="7">
    <location>
        <begin position="132"/>
        <end position="151"/>
    </location>
</feature>
<evidence type="ECO:0000256" key="1">
    <source>
        <dbReference type="ARBA" id="ARBA00004651"/>
    </source>
</evidence>
<dbReference type="InterPro" id="IPR036259">
    <property type="entry name" value="MFS_trans_sf"/>
</dbReference>
<evidence type="ECO:0000313" key="10">
    <source>
        <dbReference type="Proteomes" id="UP000824001"/>
    </source>
</evidence>
<keyword evidence="6 7" id="KW-0472">Membrane</keyword>
<feature type="transmembrane region" description="Helical" evidence="7">
    <location>
        <begin position="331"/>
        <end position="350"/>
    </location>
</feature>
<dbReference type="AlphaFoldDB" id="A0A9D1FCP2"/>
<feature type="transmembrane region" description="Helical" evidence="7">
    <location>
        <begin position="300"/>
        <end position="319"/>
    </location>
</feature>
<evidence type="ECO:0000256" key="7">
    <source>
        <dbReference type="SAM" id="Phobius"/>
    </source>
</evidence>
<feature type="transmembrane region" description="Helical" evidence="7">
    <location>
        <begin position="163"/>
        <end position="183"/>
    </location>
</feature>
<dbReference type="PANTHER" id="PTHR43124">
    <property type="entry name" value="PURINE EFFLUX PUMP PBUE"/>
    <property type="match status" value="1"/>
</dbReference>
<dbReference type="Proteomes" id="UP000824001">
    <property type="component" value="Unassembled WGS sequence"/>
</dbReference>
<dbReference type="CDD" id="cd06174">
    <property type="entry name" value="MFS"/>
    <property type="match status" value="1"/>
</dbReference>
<evidence type="ECO:0000256" key="3">
    <source>
        <dbReference type="ARBA" id="ARBA00022475"/>
    </source>
</evidence>
<feature type="transmembrane region" description="Helical" evidence="7">
    <location>
        <begin position="209"/>
        <end position="230"/>
    </location>
</feature>
<reference evidence="9" key="1">
    <citation type="submission" date="2020-10" db="EMBL/GenBank/DDBJ databases">
        <authorList>
            <person name="Gilroy R."/>
        </authorList>
    </citation>
    <scope>NUCLEOTIDE SEQUENCE</scope>
    <source>
        <strain evidence="9">ChiHjej10B9-9673</strain>
    </source>
</reference>
<keyword evidence="4 7" id="KW-0812">Transmembrane</keyword>
<feature type="transmembrane region" description="Helical" evidence="7">
    <location>
        <begin position="73"/>
        <end position="94"/>
    </location>
</feature>
<evidence type="ECO:0000256" key="4">
    <source>
        <dbReference type="ARBA" id="ARBA00022692"/>
    </source>
</evidence>
<feature type="transmembrane region" description="Helical" evidence="7">
    <location>
        <begin position="42"/>
        <end position="61"/>
    </location>
</feature>
<evidence type="ECO:0000256" key="2">
    <source>
        <dbReference type="ARBA" id="ARBA00022448"/>
    </source>
</evidence>
<gene>
    <name evidence="9" type="ORF">IAC18_03350</name>
</gene>
<keyword evidence="3" id="KW-1003">Cell membrane</keyword>
<dbReference type="InterPro" id="IPR050189">
    <property type="entry name" value="MFS_Efflux_Transporters"/>
</dbReference>
<dbReference type="InterPro" id="IPR011701">
    <property type="entry name" value="MFS"/>
</dbReference>
<dbReference type="PROSITE" id="PS50850">
    <property type="entry name" value="MFS"/>
    <property type="match status" value="1"/>
</dbReference>
<dbReference type="Gene3D" id="1.20.1250.20">
    <property type="entry name" value="MFS general substrate transporter like domains"/>
    <property type="match status" value="2"/>
</dbReference>
<keyword evidence="2" id="KW-0813">Transport</keyword>
<feature type="transmembrane region" description="Helical" evidence="7">
    <location>
        <begin position="250"/>
        <end position="268"/>
    </location>
</feature>
<comment type="subcellular location">
    <subcellularLocation>
        <location evidence="1">Cell membrane</location>
        <topology evidence="1">Multi-pass membrane protein</topology>
    </subcellularLocation>
</comment>
<feature type="transmembrane region" description="Helical" evidence="7">
    <location>
        <begin position="370"/>
        <end position="394"/>
    </location>
</feature>
<dbReference type="PANTHER" id="PTHR43124:SF3">
    <property type="entry name" value="CHLORAMPHENICOL EFFLUX PUMP RV0191"/>
    <property type="match status" value="1"/>
</dbReference>
<keyword evidence="5 7" id="KW-1133">Transmembrane helix</keyword>
<protein>
    <submittedName>
        <fullName evidence="9">MFS transporter</fullName>
    </submittedName>
</protein>
<sequence>MNKRRYLLIAVMTLSTLCYTLPYLSSTYYTQFMEAFGLTNEQVGSLISMFGLTAVPGYLFGGLLADRFSPKKLVIVSQLLTAAIGLCICFLSGYTVLVVSYLALGVTTTFIHWSAFLKLVRAQGGPEDEGKVFGFFETCYSAVSIICSYGILGVLGSLPSFRWVQAIYAVILIVVAVVIAIFVKDADVRGTSSDSFKLSMAGKAIRHPVTWLNGLIVMGMFIALSTSTYLNPMLSEVYGLDVTVSTGYSIYNRYVARVLLATAGGLLLDKLKTPKTMSIFSAGMIAMLLALTFMPQDASFLIGAVIICVLFSSIMGASRSGMYTPIPEAKMPMSITGTAMGICSAVGYSSDLWLYTLCGKWLDSYGIAGYTYIWLLTIAAVAMVIACCALLHLYEKKHRVFDAA</sequence>
<dbReference type="GO" id="GO:0022857">
    <property type="term" value="F:transmembrane transporter activity"/>
    <property type="evidence" value="ECO:0007669"/>
    <property type="project" value="InterPro"/>
</dbReference>
<accession>A0A9D1FCP2</accession>
<dbReference type="GO" id="GO:0005886">
    <property type="term" value="C:plasma membrane"/>
    <property type="evidence" value="ECO:0007669"/>
    <property type="project" value="UniProtKB-SubCell"/>
</dbReference>
<feature type="transmembrane region" description="Helical" evidence="7">
    <location>
        <begin position="100"/>
        <end position="120"/>
    </location>
</feature>
<dbReference type="Pfam" id="PF07690">
    <property type="entry name" value="MFS_1"/>
    <property type="match status" value="1"/>
</dbReference>
<proteinExistence type="predicted"/>
<reference evidence="9" key="2">
    <citation type="journal article" date="2021" name="PeerJ">
        <title>Extensive microbial diversity within the chicken gut microbiome revealed by metagenomics and culture.</title>
        <authorList>
            <person name="Gilroy R."/>
            <person name="Ravi A."/>
            <person name="Getino M."/>
            <person name="Pursley I."/>
            <person name="Horton D.L."/>
            <person name="Alikhan N.F."/>
            <person name="Baker D."/>
            <person name="Gharbi K."/>
            <person name="Hall N."/>
            <person name="Watson M."/>
            <person name="Adriaenssens E.M."/>
            <person name="Foster-Nyarko E."/>
            <person name="Jarju S."/>
            <person name="Secka A."/>
            <person name="Antonio M."/>
            <person name="Oren A."/>
            <person name="Chaudhuri R.R."/>
            <person name="La Ragione R."/>
            <person name="Hildebrand F."/>
            <person name="Pallen M.J."/>
        </authorList>
    </citation>
    <scope>NUCLEOTIDE SEQUENCE</scope>
    <source>
        <strain evidence="9">ChiHjej10B9-9673</strain>
    </source>
</reference>
<feature type="transmembrane region" description="Helical" evidence="7">
    <location>
        <begin position="277"/>
        <end position="294"/>
    </location>
</feature>
<organism evidence="9 10">
    <name type="scientific">Candidatus Scatomorpha merdipullorum</name>
    <dbReference type="NCBI Taxonomy" id="2840927"/>
    <lineage>
        <taxon>Bacteria</taxon>
        <taxon>Bacillati</taxon>
        <taxon>Bacillota</taxon>
        <taxon>Clostridia</taxon>
        <taxon>Eubacteriales</taxon>
        <taxon>Candidatus Scatomorpha</taxon>
    </lineage>
</organism>
<evidence type="ECO:0000256" key="6">
    <source>
        <dbReference type="ARBA" id="ARBA00023136"/>
    </source>
</evidence>
<dbReference type="EMBL" id="DVJK01000091">
    <property type="protein sequence ID" value="HIS66582.1"/>
    <property type="molecule type" value="Genomic_DNA"/>
</dbReference>
<comment type="caution">
    <text evidence="9">The sequence shown here is derived from an EMBL/GenBank/DDBJ whole genome shotgun (WGS) entry which is preliminary data.</text>
</comment>
<name>A0A9D1FCP2_9FIRM</name>
<evidence type="ECO:0000256" key="5">
    <source>
        <dbReference type="ARBA" id="ARBA00022989"/>
    </source>
</evidence>
<feature type="domain" description="Major facilitator superfamily (MFS) profile" evidence="8">
    <location>
        <begin position="6"/>
        <end position="397"/>
    </location>
</feature>
<dbReference type="SUPFAM" id="SSF103473">
    <property type="entry name" value="MFS general substrate transporter"/>
    <property type="match status" value="1"/>
</dbReference>
<evidence type="ECO:0000313" key="9">
    <source>
        <dbReference type="EMBL" id="HIS66582.1"/>
    </source>
</evidence>
<dbReference type="InterPro" id="IPR020846">
    <property type="entry name" value="MFS_dom"/>
</dbReference>
<evidence type="ECO:0000259" key="8">
    <source>
        <dbReference type="PROSITE" id="PS50850"/>
    </source>
</evidence>